<evidence type="ECO:0000313" key="3">
    <source>
        <dbReference type="Proteomes" id="UP001183246"/>
    </source>
</evidence>
<dbReference type="Proteomes" id="UP001183246">
    <property type="component" value="Unassembled WGS sequence"/>
</dbReference>
<evidence type="ECO:0000313" key="2">
    <source>
        <dbReference type="EMBL" id="MDT0347490.1"/>
    </source>
</evidence>
<organism evidence="2 3">
    <name type="scientific">Streptomyces litchfieldiae</name>
    <dbReference type="NCBI Taxonomy" id="3075543"/>
    <lineage>
        <taxon>Bacteria</taxon>
        <taxon>Bacillati</taxon>
        <taxon>Actinomycetota</taxon>
        <taxon>Actinomycetes</taxon>
        <taxon>Kitasatosporales</taxon>
        <taxon>Streptomycetaceae</taxon>
        <taxon>Streptomyces</taxon>
    </lineage>
</organism>
<comment type="caution">
    <text evidence="2">The sequence shown here is derived from an EMBL/GenBank/DDBJ whole genome shotgun (WGS) entry which is preliminary data.</text>
</comment>
<name>A0ABU2N0T0_9ACTN</name>
<evidence type="ECO:0008006" key="4">
    <source>
        <dbReference type="Google" id="ProtNLM"/>
    </source>
</evidence>
<keyword evidence="3" id="KW-1185">Reference proteome</keyword>
<sequence>MGFFSRKKTGDSSAPADPKLVELGRDYAIARRHRDRRQMNRIIRTVEREHGIAEADWSAFQQGQDAYDSIPPIPRARGRNRRKR</sequence>
<accession>A0ABU2N0T0</accession>
<dbReference type="EMBL" id="JAVREL010000033">
    <property type="protein sequence ID" value="MDT0347490.1"/>
    <property type="molecule type" value="Genomic_DNA"/>
</dbReference>
<gene>
    <name evidence="2" type="ORF">RM590_33720</name>
</gene>
<evidence type="ECO:0000256" key="1">
    <source>
        <dbReference type="SAM" id="MobiDB-lite"/>
    </source>
</evidence>
<protein>
    <recommendedName>
        <fullName evidence="4">Antitoxin</fullName>
    </recommendedName>
</protein>
<proteinExistence type="predicted"/>
<feature type="region of interest" description="Disordered" evidence="1">
    <location>
        <begin position="60"/>
        <end position="84"/>
    </location>
</feature>
<dbReference type="RefSeq" id="WP_311708614.1">
    <property type="nucleotide sequence ID" value="NZ_JAVREL010000033.1"/>
</dbReference>
<reference evidence="3" key="1">
    <citation type="submission" date="2023-07" db="EMBL/GenBank/DDBJ databases">
        <title>30 novel species of actinomycetes from the DSMZ collection.</title>
        <authorList>
            <person name="Nouioui I."/>
        </authorList>
    </citation>
    <scope>NUCLEOTIDE SEQUENCE [LARGE SCALE GENOMIC DNA]</scope>
    <source>
        <strain evidence="3">DSM 44938</strain>
    </source>
</reference>